<dbReference type="SUPFAM" id="SSF48452">
    <property type="entry name" value="TPR-like"/>
    <property type="match status" value="1"/>
</dbReference>
<dbReference type="InterPro" id="IPR033985">
    <property type="entry name" value="SusD-like_N"/>
</dbReference>
<dbReference type="Pfam" id="PF14322">
    <property type="entry name" value="SusD-like_3"/>
    <property type="match status" value="1"/>
</dbReference>
<dbReference type="AlphaFoldDB" id="A0A434A8T2"/>
<dbReference type="PROSITE" id="PS51257">
    <property type="entry name" value="PROKAR_LIPOPROTEIN"/>
    <property type="match status" value="1"/>
</dbReference>
<proteinExistence type="inferred from homology"/>
<dbReference type="InterPro" id="IPR011990">
    <property type="entry name" value="TPR-like_helical_dom_sf"/>
</dbReference>
<dbReference type="EMBL" id="QWDM01000005">
    <property type="protein sequence ID" value="RUT70783.1"/>
    <property type="molecule type" value="Genomic_DNA"/>
</dbReference>
<dbReference type="Gene3D" id="1.25.40.390">
    <property type="match status" value="1"/>
</dbReference>
<accession>A0A434A8T2</accession>
<evidence type="ECO:0000313" key="9">
    <source>
        <dbReference type="Proteomes" id="UP000288102"/>
    </source>
</evidence>
<dbReference type="CDD" id="cd08977">
    <property type="entry name" value="SusD"/>
    <property type="match status" value="1"/>
</dbReference>
<dbReference type="Proteomes" id="UP000288102">
    <property type="component" value="Unassembled WGS sequence"/>
</dbReference>
<feature type="domain" description="RagB/SusD" evidence="6">
    <location>
        <begin position="335"/>
        <end position="503"/>
    </location>
</feature>
<dbReference type="RefSeq" id="WP_127338224.1">
    <property type="nucleotide sequence ID" value="NZ_QWDM01000005.1"/>
</dbReference>
<protein>
    <submittedName>
        <fullName evidence="8">RagB/SusD family nutrient uptake outer membrane protein</fullName>
    </submittedName>
</protein>
<gene>
    <name evidence="8" type="ORF">D0817_09980</name>
</gene>
<dbReference type="GO" id="GO:0009279">
    <property type="term" value="C:cell outer membrane"/>
    <property type="evidence" value="ECO:0007669"/>
    <property type="project" value="UniProtKB-SubCell"/>
</dbReference>
<evidence type="ECO:0000259" key="6">
    <source>
        <dbReference type="Pfam" id="PF07980"/>
    </source>
</evidence>
<keyword evidence="5" id="KW-0998">Cell outer membrane</keyword>
<reference evidence="9" key="1">
    <citation type="journal article" date="2019" name="Syst. Appl. Microbiol.">
        <title>Flavobacterium circumlabens sp. nov. and Flavobacterium cupreum sp. nov., two psychrotrophic species isolated from Antarctic environmental samples.</title>
        <authorList>
            <person name="Kralova S."/>
            <person name="Busse H.-J."/>
            <person name="Svec P."/>
            <person name="Maslanova I."/>
            <person name="Stankova E."/>
            <person name="Bartak M."/>
            <person name="Sedlacek I."/>
        </authorList>
    </citation>
    <scope>NUCLEOTIDE SEQUENCE [LARGE SCALE GENOMIC DNA]</scope>
    <source>
        <strain evidence="9">CCM 8825</strain>
    </source>
</reference>
<comment type="subcellular location">
    <subcellularLocation>
        <location evidence="1">Cell outer membrane</location>
    </subcellularLocation>
</comment>
<comment type="caution">
    <text evidence="8">The sequence shown here is derived from an EMBL/GenBank/DDBJ whole genome shotgun (WGS) entry which is preliminary data.</text>
</comment>
<evidence type="ECO:0000256" key="5">
    <source>
        <dbReference type="ARBA" id="ARBA00023237"/>
    </source>
</evidence>
<evidence type="ECO:0000313" key="8">
    <source>
        <dbReference type="EMBL" id="RUT70783.1"/>
    </source>
</evidence>
<dbReference type="OrthoDB" id="5694214at2"/>
<sequence length="505" mass="56098">MKIKNILLAGSISFLALFSCTDVSETVYDQYPADEFYGTPAGTNSLLASIYAQIPGEFTRDGYTGVGYAGADNGWYDMNCMSSDEQVIPHRNDGNWQQDFARLHKHGWLPSEGIITNTWNWLYRCIFKANLAIALLEKSNADPSKIAEAKVARAFFYYLLIDDFGDVPFYTDNNVASDKIPQASRKEIYTFIVKELTENAELLSNNKGGEYYGRFNKWAAYTVLAKVYLNAEVYTGEAKWAECLAACNKVSEGGFTLHSGAADAGSPLGNKYYELFGDVSPQDETILSIYATIDVLSRNVYAVRSLYGAHGITALKYNGWNGTIVPKQFYMKYDNADIRKKQFLAGEQPGGVNYTMDVQSIDLPGADPQAGVRNIKFYPAGANTGGGASNDFPIYRYADIILMMAECNVRLGNPGAAKPFVDAVRQRAGLNALDANPTLDNIYDERGFELNWEGHRRQDMIRFNKFLLPNEFRTATSPAFRKLFPIPTAAINANTALKQNPGYPQ</sequence>
<organism evidence="8 9">
    <name type="scientific">Flavobacterium cupreum</name>
    <dbReference type="NCBI Taxonomy" id="2133766"/>
    <lineage>
        <taxon>Bacteria</taxon>
        <taxon>Pseudomonadati</taxon>
        <taxon>Bacteroidota</taxon>
        <taxon>Flavobacteriia</taxon>
        <taxon>Flavobacteriales</taxon>
        <taxon>Flavobacteriaceae</taxon>
        <taxon>Flavobacterium</taxon>
    </lineage>
</organism>
<keyword evidence="3" id="KW-0732">Signal</keyword>
<feature type="domain" description="SusD-like N-terminal" evidence="7">
    <location>
        <begin position="69"/>
        <end position="229"/>
    </location>
</feature>
<comment type="similarity">
    <text evidence="2">Belongs to the SusD family.</text>
</comment>
<evidence type="ECO:0000259" key="7">
    <source>
        <dbReference type="Pfam" id="PF14322"/>
    </source>
</evidence>
<dbReference type="Pfam" id="PF07980">
    <property type="entry name" value="SusD_RagB"/>
    <property type="match status" value="1"/>
</dbReference>
<keyword evidence="9" id="KW-1185">Reference proteome</keyword>
<evidence type="ECO:0000256" key="1">
    <source>
        <dbReference type="ARBA" id="ARBA00004442"/>
    </source>
</evidence>
<dbReference type="InterPro" id="IPR012944">
    <property type="entry name" value="SusD_RagB_dom"/>
</dbReference>
<evidence type="ECO:0000256" key="2">
    <source>
        <dbReference type="ARBA" id="ARBA00006275"/>
    </source>
</evidence>
<name>A0A434A8T2_9FLAO</name>
<evidence type="ECO:0000256" key="4">
    <source>
        <dbReference type="ARBA" id="ARBA00023136"/>
    </source>
</evidence>
<keyword evidence="4" id="KW-0472">Membrane</keyword>
<evidence type="ECO:0000256" key="3">
    <source>
        <dbReference type="ARBA" id="ARBA00022729"/>
    </source>
</evidence>